<dbReference type="PANTHER" id="PTHR35455">
    <property type="entry name" value="UNNAMED PRODUCT"/>
    <property type="match status" value="1"/>
</dbReference>
<keyword evidence="1" id="KW-1133">Transmembrane helix</keyword>
<accession>A0A7S3QJE6</accession>
<proteinExistence type="predicted"/>
<reference evidence="2" key="1">
    <citation type="submission" date="2021-01" db="EMBL/GenBank/DDBJ databases">
        <authorList>
            <person name="Corre E."/>
            <person name="Pelletier E."/>
            <person name="Niang G."/>
            <person name="Scheremetjew M."/>
            <person name="Finn R."/>
            <person name="Kale V."/>
            <person name="Holt S."/>
            <person name="Cochrane G."/>
            <person name="Meng A."/>
            <person name="Brown T."/>
            <person name="Cohen L."/>
        </authorList>
    </citation>
    <scope>NUCLEOTIDE SEQUENCE</scope>
    <source>
        <strain evidence="2">MM31A-1</strain>
    </source>
</reference>
<keyword evidence="1" id="KW-0812">Transmembrane</keyword>
<dbReference type="Pfam" id="PF16029">
    <property type="entry name" value="DUF4787"/>
    <property type="match status" value="1"/>
</dbReference>
<protein>
    <submittedName>
        <fullName evidence="2">Uncharacterized protein</fullName>
    </submittedName>
</protein>
<dbReference type="AlphaFoldDB" id="A0A7S3QJE6"/>
<evidence type="ECO:0000256" key="1">
    <source>
        <dbReference type="SAM" id="Phobius"/>
    </source>
</evidence>
<dbReference type="PANTHER" id="PTHR35455:SF1">
    <property type="entry name" value="AGAP005842-PA"/>
    <property type="match status" value="1"/>
</dbReference>
<gene>
    <name evidence="2" type="ORF">CDEB00056_LOCUS24256</name>
</gene>
<evidence type="ECO:0000313" key="2">
    <source>
        <dbReference type="EMBL" id="CAE0479402.1"/>
    </source>
</evidence>
<feature type="transmembrane region" description="Helical" evidence="1">
    <location>
        <begin position="16"/>
        <end position="36"/>
    </location>
</feature>
<dbReference type="EMBL" id="HBIO01031653">
    <property type="protein sequence ID" value="CAE0479402.1"/>
    <property type="molecule type" value="Transcribed_RNA"/>
</dbReference>
<name>A0A7S3QJE6_9STRA</name>
<sequence length="143" mass="16304">MRVRKAAEESSSPSPFLPLVKLILVLLILLLLPDLVTSRRHRGNSRNKRKKSLLRRAYGNVKIDCILECDRPPTNMAENEMCITECISPDCHRDIYFSKELELGEADEVRGVQFESCAKESMRREVAEKRQAAKELLKNSSSS</sequence>
<keyword evidence="1" id="KW-0472">Membrane</keyword>
<dbReference type="InterPro" id="IPR031985">
    <property type="entry name" value="DUF4787"/>
</dbReference>
<organism evidence="2">
    <name type="scientific">Chaetoceros debilis</name>
    <dbReference type="NCBI Taxonomy" id="122233"/>
    <lineage>
        <taxon>Eukaryota</taxon>
        <taxon>Sar</taxon>
        <taxon>Stramenopiles</taxon>
        <taxon>Ochrophyta</taxon>
        <taxon>Bacillariophyta</taxon>
        <taxon>Coscinodiscophyceae</taxon>
        <taxon>Chaetocerotophycidae</taxon>
        <taxon>Chaetocerotales</taxon>
        <taxon>Chaetocerotaceae</taxon>
        <taxon>Chaetoceros</taxon>
    </lineage>
</organism>